<reference evidence="3 4" key="1">
    <citation type="submission" date="2020-09" db="EMBL/GenBank/DDBJ databases">
        <title>novel species in genus Nocardioides.</title>
        <authorList>
            <person name="Zhang G."/>
        </authorList>
    </citation>
    <scope>NUCLEOTIDE SEQUENCE [LARGE SCALE GENOMIC DNA]</scope>
    <source>
        <strain evidence="3 4">19197</strain>
    </source>
</reference>
<keyword evidence="2" id="KW-0732">Signal</keyword>
<dbReference type="InterPro" id="IPR047676">
    <property type="entry name" value="FxLYD_dom"/>
</dbReference>
<evidence type="ECO:0000313" key="3">
    <source>
        <dbReference type="EMBL" id="MBD3915468.1"/>
    </source>
</evidence>
<feature type="signal peptide" evidence="2">
    <location>
        <begin position="1"/>
        <end position="23"/>
    </location>
</feature>
<feature type="chain" id="PRO_5047051388" description="Ig-like domain-containing protein" evidence="2">
    <location>
        <begin position="24"/>
        <end position="142"/>
    </location>
</feature>
<sequence length="142" mass="14375">MTSVRRSRALVVTLLVASPLLSACSGGDQPGSPDPSAAGAPGEAVSAMLVDRKPALKHLKIASCPSGKGELEAAGSVRNRGDEAADYVVTVSWLDEGGSVLETVETTVEGVAPATNERWSASAELDEPAGSCTTTVARGTLP</sequence>
<gene>
    <name evidence="3" type="ORF">IEZ25_12670</name>
</gene>
<evidence type="ECO:0000256" key="1">
    <source>
        <dbReference type="SAM" id="MobiDB-lite"/>
    </source>
</evidence>
<comment type="caution">
    <text evidence="3">The sequence shown here is derived from an EMBL/GenBank/DDBJ whole genome shotgun (WGS) entry which is preliminary data.</text>
</comment>
<feature type="region of interest" description="Disordered" evidence="1">
    <location>
        <begin position="120"/>
        <end position="142"/>
    </location>
</feature>
<evidence type="ECO:0008006" key="5">
    <source>
        <dbReference type="Google" id="ProtNLM"/>
    </source>
</evidence>
<dbReference type="Proteomes" id="UP000649289">
    <property type="component" value="Unassembled WGS sequence"/>
</dbReference>
<protein>
    <recommendedName>
        <fullName evidence="5">Ig-like domain-containing protein</fullName>
    </recommendedName>
</protein>
<dbReference type="EMBL" id="JACXYY010000005">
    <property type="protein sequence ID" value="MBD3915468.1"/>
    <property type="molecule type" value="Genomic_DNA"/>
</dbReference>
<accession>A0ABR8MHR3</accession>
<evidence type="ECO:0000313" key="4">
    <source>
        <dbReference type="Proteomes" id="UP000649289"/>
    </source>
</evidence>
<proteinExistence type="predicted"/>
<organism evidence="3 4">
    <name type="scientific">Nocardioides hwasunensis</name>
    <dbReference type="NCBI Taxonomy" id="397258"/>
    <lineage>
        <taxon>Bacteria</taxon>
        <taxon>Bacillati</taxon>
        <taxon>Actinomycetota</taxon>
        <taxon>Actinomycetes</taxon>
        <taxon>Propionibacteriales</taxon>
        <taxon>Nocardioidaceae</taxon>
        <taxon>Nocardioides</taxon>
    </lineage>
</organism>
<evidence type="ECO:0000256" key="2">
    <source>
        <dbReference type="SAM" id="SignalP"/>
    </source>
</evidence>
<dbReference type="NCBIfam" id="NF038353">
    <property type="entry name" value="FxLYD_dom"/>
    <property type="match status" value="1"/>
</dbReference>
<name>A0ABR8MHR3_9ACTN</name>
<keyword evidence="4" id="KW-1185">Reference proteome</keyword>
<dbReference type="RefSeq" id="WP_191199815.1">
    <property type="nucleotide sequence ID" value="NZ_BAAAPA010000008.1"/>
</dbReference>
<feature type="compositionally biased region" description="Polar residues" evidence="1">
    <location>
        <begin position="131"/>
        <end position="142"/>
    </location>
</feature>
<dbReference type="PROSITE" id="PS51257">
    <property type="entry name" value="PROKAR_LIPOPROTEIN"/>
    <property type="match status" value="1"/>
</dbReference>